<comment type="caution">
    <text evidence="2">The sequence shown here is derived from an EMBL/GenBank/DDBJ whole genome shotgun (WGS) entry which is preliminary data.</text>
</comment>
<dbReference type="AlphaFoldDB" id="A0A4U1JC87"/>
<protein>
    <submittedName>
        <fullName evidence="2">Uncharacterized protein</fullName>
    </submittedName>
</protein>
<evidence type="ECO:0000256" key="1">
    <source>
        <dbReference type="SAM" id="Phobius"/>
    </source>
</evidence>
<evidence type="ECO:0000313" key="3">
    <source>
        <dbReference type="Proteomes" id="UP000309215"/>
    </source>
</evidence>
<organism evidence="2 3">
    <name type="scientific">Polyangium fumosum</name>
    <dbReference type="NCBI Taxonomy" id="889272"/>
    <lineage>
        <taxon>Bacteria</taxon>
        <taxon>Pseudomonadati</taxon>
        <taxon>Myxococcota</taxon>
        <taxon>Polyangia</taxon>
        <taxon>Polyangiales</taxon>
        <taxon>Polyangiaceae</taxon>
        <taxon>Polyangium</taxon>
    </lineage>
</organism>
<evidence type="ECO:0000313" key="2">
    <source>
        <dbReference type="EMBL" id="TKD07911.1"/>
    </source>
</evidence>
<feature type="transmembrane region" description="Helical" evidence="1">
    <location>
        <begin position="75"/>
        <end position="97"/>
    </location>
</feature>
<keyword evidence="1" id="KW-0812">Transmembrane</keyword>
<dbReference type="Proteomes" id="UP000309215">
    <property type="component" value="Unassembled WGS sequence"/>
</dbReference>
<keyword evidence="1" id="KW-1133">Transmembrane helix</keyword>
<dbReference type="OrthoDB" id="5523058at2"/>
<keyword evidence="1" id="KW-0472">Membrane</keyword>
<dbReference type="RefSeq" id="WP_136929998.1">
    <property type="nucleotide sequence ID" value="NZ_SSMQ01000015.1"/>
</dbReference>
<keyword evidence="3" id="KW-1185">Reference proteome</keyword>
<name>A0A4U1JC87_9BACT</name>
<feature type="transmembrane region" description="Helical" evidence="1">
    <location>
        <begin position="34"/>
        <end position="55"/>
    </location>
</feature>
<dbReference type="EMBL" id="SSMQ01000015">
    <property type="protein sequence ID" value="TKD07911.1"/>
    <property type="molecule type" value="Genomic_DNA"/>
</dbReference>
<gene>
    <name evidence="2" type="ORF">E8A74_16625</name>
</gene>
<sequence>MSTGEALARYVVAFVLTQAIEVPIYRRALGVRPLVAFGASAITHPVVWFVLPAVWRALYVAAIHADRRFVLGELGYYLGYGVLAEGFAVVVEAAYFWKAGITARRAFGGALAANAVSSLLGQVLRAVTGWP</sequence>
<reference evidence="2 3" key="1">
    <citation type="submission" date="2019-04" db="EMBL/GenBank/DDBJ databases">
        <authorList>
            <person name="Li Y."/>
            <person name="Wang J."/>
        </authorList>
    </citation>
    <scope>NUCLEOTIDE SEQUENCE [LARGE SCALE GENOMIC DNA]</scope>
    <source>
        <strain evidence="2 3">DSM 14668</strain>
    </source>
</reference>
<accession>A0A4U1JC87</accession>
<proteinExistence type="predicted"/>